<dbReference type="PANTHER" id="PTHR43597">
    <property type="entry name" value="SULFUR ACCEPTOR PROTEIN CSDE"/>
    <property type="match status" value="1"/>
</dbReference>
<dbReference type="AlphaFoldDB" id="A0A2N3IJV1"/>
<name>A0A2N3IJV1_9BACT</name>
<feature type="domain" description="Fe-S metabolism associated" evidence="2">
    <location>
        <begin position="12"/>
        <end position="130"/>
    </location>
</feature>
<organism evidence="3 4">
    <name type="scientific">Raineya orbicola</name>
    <dbReference type="NCBI Taxonomy" id="2016530"/>
    <lineage>
        <taxon>Bacteria</taxon>
        <taxon>Pseudomonadati</taxon>
        <taxon>Bacteroidota</taxon>
        <taxon>Cytophagia</taxon>
        <taxon>Cytophagales</taxon>
        <taxon>Raineyaceae</taxon>
        <taxon>Raineya</taxon>
    </lineage>
</organism>
<protein>
    <submittedName>
        <fullName evidence="3">SufE protein</fullName>
    </submittedName>
</protein>
<proteinExistence type="inferred from homology"/>
<dbReference type="EMBL" id="NKXO01000004">
    <property type="protein sequence ID" value="PKQ70605.1"/>
    <property type="molecule type" value="Genomic_DNA"/>
</dbReference>
<reference evidence="3 4" key="1">
    <citation type="submission" date="2017-06" db="EMBL/GenBank/DDBJ databases">
        <title>Raineya orbicola gen. nov., sp. nov. a slightly thermophilic bacterium of the phylum Bacteroidetes and the description of Raineyaceae fam. nov.</title>
        <authorList>
            <person name="Albuquerque L."/>
            <person name="Polonia A.R.M."/>
            <person name="Barroso C."/>
            <person name="Froufe H.J.C."/>
            <person name="Lage O."/>
            <person name="Lobo-Da-Cunha A."/>
            <person name="Egas C."/>
            <person name="Da Costa M.S."/>
        </authorList>
    </citation>
    <scope>NUCLEOTIDE SEQUENCE [LARGE SCALE GENOMIC DNA]</scope>
    <source>
        <strain evidence="3 4">SPSPC-11</strain>
    </source>
</reference>
<evidence type="ECO:0000256" key="1">
    <source>
        <dbReference type="ARBA" id="ARBA00010282"/>
    </source>
</evidence>
<dbReference type="Gene3D" id="3.90.1010.10">
    <property type="match status" value="1"/>
</dbReference>
<evidence type="ECO:0000313" key="4">
    <source>
        <dbReference type="Proteomes" id="UP000233387"/>
    </source>
</evidence>
<dbReference type="SUPFAM" id="SSF82649">
    <property type="entry name" value="SufE/NifU"/>
    <property type="match status" value="1"/>
</dbReference>
<dbReference type="Pfam" id="PF02657">
    <property type="entry name" value="SufE"/>
    <property type="match status" value="1"/>
</dbReference>
<dbReference type="RefSeq" id="WP_101357601.1">
    <property type="nucleotide sequence ID" value="NZ_NKXO01000004.1"/>
</dbReference>
<comment type="similarity">
    <text evidence="1">Belongs to the SufE family.</text>
</comment>
<gene>
    <name evidence="3" type="ORF">Rain11_0335</name>
</gene>
<dbReference type="OrthoDB" id="9799320at2"/>
<accession>A0A2N3IJV1</accession>
<evidence type="ECO:0000259" key="2">
    <source>
        <dbReference type="Pfam" id="PF02657"/>
    </source>
</evidence>
<dbReference type="InterPro" id="IPR003808">
    <property type="entry name" value="Fe-S_metab-assoc_dom"/>
</dbReference>
<dbReference type="Proteomes" id="UP000233387">
    <property type="component" value="Unassembled WGS sequence"/>
</dbReference>
<sequence length="138" mass="15704">MTIQDIQDEIISEFELFDNWDDKYAYIIELGKKLPPLAEQYKTEENLVKGCQSKVWLHGYKKDDKVFFEADSDALIVKGLVSLLLRVYSGQPADAIAQTEPYFIQKIGLQQHLSMTRANGLASMIKQIRTYGVALLST</sequence>
<keyword evidence="4" id="KW-1185">Reference proteome</keyword>
<dbReference type="PANTHER" id="PTHR43597:SF5">
    <property type="entry name" value="SUFE-LIKE PROTEIN 2, CHLOROPLASTIC"/>
    <property type="match status" value="1"/>
</dbReference>
<comment type="caution">
    <text evidence="3">The sequence shown here is derived from an EMBL/GenBank/DDBJ whole genome shotgun (WGS) entry which is preliminary data.</text>
</comment>
<evidence type="ECO:0000313" key="3">
    <source>
        <dbReference type="EMBL" id="PKQ70605.1"/>
    </source>
</evidence>